<reference evidence="1 2" key="1">
    <citation type="submission" date="2018-10" db="EMBL/GenBank/DDBJ databases">
        <title>A high-quality apple genome assembly.</title>
        <authorList>
            <person name="Hu J."/>
        </authorList>
    </citation>
    <scope>NUCLEOTIDE SEQUENCE [LARGE SCALE GENOMIC DNA]</scope>
    <source>
        <strain evidence="2">cv. HFTH1</strain>
        <tissue evidence="1">Young leaf</tissue>
    </source>
</reference>
<evidence type="ECO:0008006" key="3">
    <source>
        <dbReference type="Google" id="ProtNLM"/>
    </source>
</evidence>
<evidence type="ECO:0000313" key="1">
    <source>
        <dbReference type="EMBL" id="RXH79385.1"/>
    </source>
</evidence>
<dbReference type="AlphaFoldDB" id="A0A498IBM3"/>
<proteinExistence type="predicted"/>
<comment type="caution">
    <text evidence="1">The sequence shown here is derived from an EMBL/GenBank/DDBJ whole genome shotgun (WGS) entry which is preliminary data.</text>
</comment>
<dbReference type="EMBL" id="RDQH01000339">
    <property type="protein sequence ID" value="RXH79385.1"/>
    <property type="molecule type" value="Genomic_DNA"/>
</dbReference>
<keyword evidence="2" id="KW-1185">Reference proteome</keyword>
<sequence length="88" mass="10174">MFHIFTLGTNISSWRPLAEANLGNLPFDFFYYTFARSVCFHGAINWMHERKNVIVKFRVIPVPDCCMDFTIEGIAELGRCMTVYGNKC</sequence>
<evidence type="ECO:0000313" key="2">
    <source>
        <dbReference type="Proteomes" id="UP000290289"/>
    </source>
</evidence>
<protein>
    <recommendedName>
        <fullName evidence="3">F-box associated domain-containing protein</fullName>
    </recommendedName>
</protein>
<accession>A0A498IBM3</accession>
<dbReference type="Proteomes" id="UP000290289">
    <property type="component" value="Chromosome 13"/>
</dbReference>
<gene>
    <name evidence="1" type="ORF">DVH24_040532</name>
</gene>
<organism evidence="1 2">
    <name type="scientific">Malus domestica</name>
    <name type="common">Apple</name>
    <name type="synonym">Pyrus malus</name>
    <dbReference type="NCBI Taxonomy" id="3750"/>
    <lineage>
        <taxon>Eukaryota</taxon>
        <taxon>Viridiplantae</taxon>
        <taxon>Streptophyta</taxon>
        <taxon>Embryophyta</taxon>
        <taxon>Tracheophyta</taxon>
        <taxon>Spermatophyta</taxon>
        <taxon>Magnoliopsida</taxon>
        <taxon>eudicotyledons</taxon>
        <taxon>Gunneridae</taxon>
        <taxon>Pentapetalae</taxon>
        <taxon>rosids</taxon>
        <taxon>fabids</taxon>
        <taxon>Rosales</taxon>
        <taxon>Rosaceae</taxon>
        <taxon>Amygdaloideae</taxon>
        <taxon>Maleae</taxon>
        <taxon>Malus</taxon>
    </lineage>
</organism>
<name>A0A498IBM3_MALDO</name>